<gene>
    <name evidence="2" type="ORF">RW095_00010</name>
</gene>
<keyword evidence="3" id="KW-1185">Reference proteome</keyword>
<protein>
    <recommendedName>
        <fullName evidence="4">Integrase catalytic domain-containing protein</fullName>
    </recommendedName>
</protein>
<evidence type="ECO:0000313" key="2">
    <source>
        <dbReference type="EMBL" id="WOD13972.1"/>
    </source>
</evidence>
<proteinExistence type="predicted"/>
<evidence type="ECO:0008006" key="4">
    <source>
        <dbReference type="Google" id="ProtNLM"/>
    </source>
</evidence>
<dbReference type="Proteomes" id="UP001302652">
    <property type="component" value="Chromosome 3"/>
</dbReference>
<sequence length="666" mass="74444">MRRGPRFRACDSSQSTGLDAREIDLATWPGIDRAALSPEREALYGRRERAIRLYLDGATDAQLKAACEMSRVQTYRLLTERCLAAHPDGDVHGWRGLLPYARVKSYDRKAPIKPDGWGGGAAGALQWVFQSPAGRGFESCLREHILRKRGDLESSLRPRMTVFRWFLAELRERGFERRGEWPFNVEKRGYVTLSRFIDRVLAENPARARQLAGDDAARKARGGDGTRRPLLAPFERVECDAHKLDSRMVVLVPSPHGGTEPRMIHRLWVVVLIDVVSRAVLGYHLSLRRECAAEDVLRAVRCALQPWAPRELQFGNAAYLPGAGLPAHRFPQLVGACWNEFSVDGALANICKRVEGVLRDVVGAKLVTPQNPASFSRRRSKDDRPFIESFFARLAADGFHRLSTTTGSSPVARRGTDPDAAALATQFQLEYAQELLDTLVANYNATPHSGLGYRSPLEQLERLLAQGKWKPRQADPDAVRRIVGVRKLCTLLGGVNSGRRPHFNFANGRYSAEWLCLRTDLLGGNFWVHLDDEDDARYATVSTQQGHFLGVVRAAPPWHRTPHSLYVRQANRSLEKRRLLHLATNGDAVEALIRYAEAAPSGKLPAHPAYLEARRILQKHAEQVAGQSMVSLSRMDNKSAEHPATPAKPDRGIKTALPPTRQAQQW</sequence>
<feature type="region of interest" description="Disordered" evidence="1">
    <location>
        <begin position="627"/>
        <end position="666"/>
    </location>
</feature>
<name>A0ABZ0ECQ3_9BURK</name>
<reference evidence="2 3" key="1">
    <citation type="submission" date="2023-10" db="EMBL/GenBank/DDBJ databases">
        <title>Surface-active antibiotics is a multifunctional adaptation for post-fire microbes.</title>
        <authorList>
            <person name="Liu M.D."/>
            <person name="Du Y."/>
            <person name="Koupaei S.K."/>
            <person name="Kim N.R."/>
            <person name="Zhang W."/>
            <person name="Traxler M.F."/>
        </authorList>
    </citation>
    <scope>NUCLEOTIDE SEQUENCE [LARGE SCALE GENOMIC DNA]</scope>
    <source>
        <strain evidence="2 3">F3</strain>
    </source>
</reference>
<evidence type="ECO:0000313" key="3">
    <source>
        <dbReference type="Proteomes" id="UP001302652"/>
    </source>
</evidence>
<evidence type="ECO:0000256" key="1">
    <source>
        <dbReference type="SAM" id="MobiDB-lite"/>
    </source>
</evidence>
<dbReference type="EMBL" id="CP136511">
    <property type="protein sequence ID" value="WOD13972.1"/>
    <property type="molecule type" value="Genomic_DNA"/>
</dbReference>
<dbReference type="InterPro" id="IPR012337">
    <property type="entry name" value="RNaseH-like_sf"/>
</dbReference>
<dbReference type="Gene3D" id="3.30.420.10">
    <property type="entry name" value="Ribonuclease H-like superfamily/Ribonuclease H"/>
    <property type="match status" value="1"/>
</dbReference>
<accession>A0ABZ0ECQ3</accession>
<dbReference type="InterPro" id="IPR036397">
    <property type="entry name" value="RNaseH_sf"/>
</dbReference>
<dbReference type="SUPFAM" id="SSF53098">
    <property type="entry name" value="Ribonuclease H-like"/>
    <property type="match status" value="1"/>
</dbReference>
<organism evidence="2 3">
    <name type="scientific">Paraburkholderia kirstenboschensis</name>
    <dbReference type="NCBI Taxonomy" id="1245436"/>
    <lineage>
        <taxon>Bacteria</taxon>
        <taxon>Pseudomonadati</taxon>
        <taxon>Pseudomonadota</taxon>
        <taxon>Betaproteobacteria</taxon>
        <taxon>Burkholderiales</taxon>
        <taxon>Burkholderiaceae</taxon>
        <taxon>Paraburkholderia</taxon>
    </lineage>
</organism>
<dbReference type="RefSeq" id="WP_317015713.1">
    <property type="nucleotide sequence ID" value="NZ_CP136511.1"/>
</dbReference>